<dbReference type="Pfam" id="PF04265">
    <property type="entry name" value="TPK_B1_binding"/>
    <property type="match status" value="1"/>
</dbReference>
<dbReference type="InterPro" id="IPR053149">
    <property type="entry name" value="TPK"/>
</dbReference>
<dbReference type="Gene3D" id="3.40.50.10240">
    <property type="entry name" value="Thiamin pyrophosphokinase, catalytic domain"/>
    <property type="match status" value="1"/>
</dbReference>
<dbReference type="GO" id="GO:0005524">
    <property type="term" value="F:ATP binding"/>
    <property type="evidence" value="ECO:0007669"/>
    <property type="project" value="UniProtKB-KW"/>
</dbReference>
<reference evidence="8 9" key="1">
    <citation type="submission" date="2016-10" db="EMBL/GenBank/DDBJ databases">
        <authorList>
            <person name="Varghese N."/>
            <person name="Submissions S."/>
        </authorList>
    </citation>
    <scope>NUCLEOTIDE SEQUENCE [LARGE SCALE GENOMIC DNA]</scope>
    <source>
        <strain evidence="8 9">WCC6</strain>
    </source>
</reference>
<dbReference type="GO" id="GO:0004788">
    <property type="term" value="F:thiamine diphosphokinase activity"/>
    <property type="evidence" value="ECO:0007669"/>
    <property type="project" value="UniProtKB-UniRule"/>
</dbReference>
<evidence type="ECO:0000259" key="6">
    <source>
        <dbReference type="Pfam" id="PF04263"/>
    </source>
</evidence>
<evidence type="ECO:0000256" key="2">
    <source>
        <dbReference type="ARBA" id="ARBA00022741"/>
    </source>
</evidence>
<dbReference type="InterPro" id="IPR007371">
    <property type="entry name" value="TPK_catalytic"/>
</dbReference>
<keyword evidence="4" id="KW-0067">ATP-binding</keyword>
<dbReference type="GO" id="GO:0016301">
    <property type="term" value="F:kinase activity"/>
    <property type="evidence" value="ECO:0007669"/>
    <property type="project" value="UniProtKB-KW"/>
</dbReference>
<feature type="domain" description="Thiamin pyrophosphokinase catalytic" evidence="6">
    <location>
        <begin position="46"/>
        <end position="138"/>
    </location>
</feature>
<keyword evidence="3 8" id="KW-0418">Kinase</keyword>
<dbReference type="InterPro" id="IPR006282">
    <property type="entry name" value="Thi_PPkinase"/>
</dbReference>
<dbReference type="InterPro" id="IPR036759">
    <property type="entry name" value="TPK_catalytic_sf"/>
</dbReference>
<dbReference type="SUPFAM" id="SSF63999">
    <property type="entry name" value="Thiamin pyrophosphokinase, catalytic domain"/>
    <property type="match status" value="1"/>
</dbReference>
<dbReference type="GO" id="GO:0006772">
    <property type="term" value="P:thiamine metabolic process"/>
    <property type="evidence" value="ECO:0007669"/>
    <property type="project" value="UniProtKB-UniRule"/>
</dbReference>
<dbReference type="NCBIfam" id="TIGR01378">
    <property type="entry name" value="thi_PPkinase"/>
    <property type="match status" value="1"/>
</dbReference>
<sequence>MTMEIQLPQGKLQWSRTGGPLLVVVAGGRRPDPQWLRRAAEGLPVAAADRGADHCRAAGLVPGFLYGDRDSAAPGAWEEFARKGARVKTYPVNKDDTDLSLVLQDIPGDRTVLATGIWGGRADHLFGNLYTLLSYAERGGSAVLADDQEVLCYLLAGESLTFAAGKKRPRAVSLLPLTPSCRVSITGVRWPLDNAELTQANPYAVSNKMTEPALNAFCREGIAGVYFTWKE</sequence>
<evidence type="ECO:0000313" key="8">
    <source>
        <dbReference type="EMBL" id="SDW86419.1"/>
    </source>
</evidence>
<dbReference type="AlphaFoldDB" id="A0A1H2X2C6"/>
<gene>
    <name evidence="8" type="ORF">SAMN05216495_10782</name>
</gene>
<proteinExistence type="predicted"/>
<dbReference type="PANTHER" id="PTHR41299:SF1">
    <property type="entry name" value="THIAMINE PYROPHOSPHOKINASE"/>
    <property type="match status" value="1"/>
</dbReference>
<keyword evidence="1" id="KW-0808">Transferase</keyword>
<evidence type="ECO:0000256" key="1">
    <source>
        <dbReference type="ARBA" id="ARBA00022679"/>
    </source>
</evidence>
<evidence type="ECO:0000256" key="4">
    <source>
        <dbReference type="ARBA" id="ARBA00022840"/>
    </source>
</evidence>
<dbReference type="Proteomes" id="UP000182379">
    <property type="component" value="Unassembled WGS sequence"/>
</dbReference>
<keyword evidence="2" id="KW-0547">Nucleotide-binding</keyword>
<organism evidence="8 9">
    <name type="scientific">Acidaminococcus fermentans</name>
    <dbReference type="NCBI Taxonomy" id="905"/>
    <lineage>
        <taxon>Bacteria</taxon>
        <taxon>Bacillati</taxon>
        <taxon>Bacillota</taxon>
        <taxon>Negativicutes</taxon>
        <taxon>Acidaminococcales</taxon>
        <taxon>Acidaminococcaceae</taxon>
        <taxon>Acidaminococcus</taxon>
    </lineage>
</organism>
<dbReference type="EMBL" id="FNOP01000007">
    <property type="protein sequence ID" value="SDW86419.1"/>
    <property type="molecule type" value="Genomic_DNA"/>
</dbReference>
<accession>A0A1H2X2C6</accession>
<dbReference type="EC" id="2.7.6.2" evidence="5"/>
<dbReference type="SUPFAM" id="SSF63862">
    <property type="entry name" value="Thiamin pyrophosphokinase, substrate-binding domain"/>
    <property type="match status" value="1"/>
</dbReference>
<evidence type="ECO:0000259" key="7">
    <source>
        <dbReference type="Pfam" id="PF04265"/>
    </source>
</evidence>
<dbReference type="PANTHER" id="PTHR41299">
    <property type="entry name" value="THIAMINE PYROPHOSPHOKINASE"/>
    <property type="match status" value="1"/>
</dbReference>
<comment type="caution">
    <text evidence="8">The sequence shown here is derived from an EMBL/GenBank/DDBJ whole genome shotgun (WGS) entry which is preliminary data.</text>
</comment>
<evidence type="ECO:0000313" key="9">
    <source>
        <dbReference type="Proteomes" id="UP000182379"/>
    </source>
</evidence>
<dbReference type="InterPro" id="IPR036371">
    <property type="entry name" value="TPK_B1-bd_sf"/>
</dbReference>
<dbReference type="Pfam" id="PF04263">
    <property type="entry name" value="TPK_catalytic"/>
    <property type="match status" value="1"/>
</dbReference>
<feature type="domain" description="Thiamin pyrophosphokinase thiamin-binding" evidence="7">
    <location>
        <begin position="170"/>
        <end position="210"/>
    </location>
</feature>
<dbReference type="RefSeq" id="WP_256334048.1">
    <property type="nucleotide sequence ID" value="NZ_FNOP01000007.1"/>
</dbReference>
<dbReference type="InterPro" id="IPR007373">
    <property type="entry name" value="Thiamin_PyroPKinase_B1-bd"/>
</dbReference>
<protein>
    <recommendedName>
        <fullName evidence="5">Thiamine diphosphokinase</fullName>
        <ecNumber evidence="5">2.7.6.2</ecNumber>
    </recommendedName>
</protein>
<dbReference type="GO" id="GO:0009229">
    <property type="term" value="P:thiamine diphosphate biosynthetic process"/>
    <property type="evidence" value="ECO:0007669"/>
    <property type="project" value="InterPro"/>
</dbReference>
<dbReference type="GO" id="GO:0030975">
    <property type="term" value="F:thiamine binding"/>
    <property type="evidence" value="ECO:0007669"/>
    <property type="project" value="InterPro"/>
</dbReference>
<name>A0A1H2X2C6_ACIFE</name>
<evidence type="ECO:0000256" key="5">
    <source>
        <dbReference type="NCBIfam" id="TIGR01378"/>
    </source>
</evidence>
<dbReference type="CDD" id="cd07995">
    <property type="entry name" value="TPK"/>
    <property type="match status" value="1"/>
</dbReference>
<evidence type="ECO:0000256" key="3">
    <source>
        <dbReference type="ARBA" id="ARBA00022777"/>
    </source>
</evidence>